<sequence>MALKKSLTFIKNIRDEIFRGTTLINHLKLFFKNLFLPFHSLNFKVKLKSSGTILCHSL</sequence>
<accession>C0EX31</accession>
<dbReference type="EMBL" id="ACEP01000088">
    <property type="protein sequence ID" value="EEG36236.1"/>
    <property type="molecule type" value="Genomic_DNA"/>
</dbReference>
<dbReference type="AlphaFoldDB" id="C0EX31"/>
<name>C0EX31_9FIRM</name>
<evidence type="ECO:0000313" key="1">
    <source>
        <dbReference type="EMBL" id="EEG36236.1"/>
    </source>
</evidence>
<dbReference type="Proteomes" id="UP000003174">
    <property type="component" value="Unassembled WGS sequence"/>
</dbReference>
<reference evidence="1 2" key="1">
    <citation type="submission" date="2009-01" db="EMBL/GenBank/DDBJ databases">
        <authorList>
            <person name="Fulton L."/>
            <person name="Clifton S."/>
            <person name="Fulton B."/>
            <person name="Xu J."/>
            <person name="Minx P."/>
            <person name="Pepin K.H."/>
            <person name="Johnson M."/>
            <person name="Bhonagiri V."/>
            <person name="Nash W.E."/>
            <person name="Mardis E.R."/>
            <person name="Wilson R.K."/>
        </authorList>
    </citation>
    <scope>NUCLEOTIDE SEQUENCE [LARGE SCALE GENOMIC DNA]</scope>
    <source>
        <strain evidence="1 2">DSM 3353</strain>
    </source>
</reference>
<proteinExistence type="predicted"/>
<protein>
    <submittedName>
        <fullName evidence="1">Uncharacterized protein</fullName>
    </submittedName>
</protein>
<evidence type="ECO:0000313" key="2">
    <source>
        <dbReference type="Proteomes" id="UP000003174"/>
    </source>
</evidence>
<gene>
    <name evidence="1" type="ORF">EUBHAL_01972</name>
</gene>
<organism evidence="1 2">
    <name type="scientific">Anaerobutyricum hallii DSM 3353</name>
    <dbReference type="NCBI Taxonomy" id="411469"/>
    <lineage>
        <taxon>Bacteria</taxon>
        <taxon>Bacillati</taxon>
        <taxon>Bacillota</taxon>
        <taxon>Clostridia</taxon>
        <taxon>Lachnospirales</taxon>
        <taxon>Lachnospiraceae</taxon>
        <taxon>Anaerobutyricum</taxon>
    </lineage>
</organism>
<reference evidence="1 2" key="2">
    <citation type="submission" date="2009-02" db="EMBL/GenBank/DDBJ databases">
        <title>Draft genome sequence of Eubacterium hallii (DSM 3353).</title>
        <authorList>
            <person name="Sudarsanam P."/>
            <person name="Ley R."/>
            <person name="Guruge J."/>
            <person name="Turnbaugh P.J."/>
            <person name="Mahowald M."/>
            <person name="Liep D."/>
            <person name="Gordon J."/>
        </authorList>
    </citation>
    <scope>NUCLEOTIDE SEQUENCE [LARGE SCALE GENOMIC DNA]</scope>
    <source>
        <strain evidence="1 2">DSM 3353</strain>
    </source>
</reference>
<comment type="caution">
    <text evidence="1">The sequence shown here is derived from an EMBL/GenBank/DDBJ whole genome shotgun (WGS) entry which is preliminary data.</text>
</comment>